<feature type="non-terminal residue" evidence="2">
    <location>
        <position position="1"/>
    </location>
</feature>
<evidence type="ECO:0000256" key="1">
    <source>
        <dbReference type="SAM" id="MobiDB-lite"/>
    </source>
</evidence>
<feature type="region of interest" description="Disordered" evidence="1">
    <location>
        <begin position="1"/>
        <end position="28"/>
    </location>
</feature>
<name>A0A6P4FX31_DRORH</name>
<reference evidence="2" key="1">
    <citation type="submission" date="2025-08" db="UniProtKB">
        <authorList>
            <consortium name="RefSeq"/>
        </authorList>
    </citation>
    <scope>IDENTIFICATION</scope>
</reference>
<evidence type="ECO:0000313" key="2">
    <source>
        <dbReference type="RefSeq" id="XP_016992028.1"/>
    </source>
</evidence>
<feature type="region of interest" description="Disordered" evidence="1">
    <location>
        <begin position="193"/>
        <end position="252"/>
    </location>
</feature>
<dbReference type="RefSeq" id="XP_016992028.1">
    <property type="nucleotide sequence ID" value="XM_017136539.1"/>
</dbReference>
<proteinExistence type="predicted"/>
<dbReference type="OrthoDB" id="8862460at2759"/>
<gene>
    <name evidence="2" type="primary">LOC108053813</name>
</gene>
<sequence length="350" mass="38259">SAKKLPVSNTGSLKRQAGAGACSSPLIPHEQPQLQAMGSPIPIPRHMVSKGSMVPSPKGSPMRRAHPGAALEQLEAGMRKITEEQWIDGPRVSRAKVAEARHLMREVNHVKQCETWVDGPKSQSCRSLTAGNLPATGGSQAQGYGFMDAHKKTMIRQWVENQTTQVFQSTVSASNSPTALHWKLSQLKQKSLDLPDRPAFNPEPSLDLNQPCFEGLPLLDPAPPDGDEDEDSGPSEVPPALPLLDDPLGSRDISQDNLHRMLSRHVSREQLYEAELVASRASSSHHPSQRSIDCGLQVTEEEIARTMARDRDHDHSAHPLSALSHCDNISFVSSFNMACESFSECGERAR</sequence>
<organism evidence="2">
    <name type="scientific">Drosophila rhopaloa</name>
    <name type="common">Fruit fly</name>
    <dbReference type="NCBI Taxonomy" id="1041015"/>
    <lineage>
        <taxon>Eukaryota</taxon>
        <taxon>Metazoa</taxon>
        <taxon>Ecdysozoa</taxon>
        <taxon>Arthropoda</taxon>
        <taxon>Hexapoda</taxon>
        <taxon>Insecta</taxon>
        <taxon>Pterygota</taxon>
        <taxon>Neoptera</taxon>
        <taxon>Endopterygota</taxon>
        <taxon>Diptera</taxon>
        <taxon>Brachycera</taxon>
        <taxon>Muscomorpha</taxon>
        <taxon>Ephydroidea</taxon>
        <taxon>Drosophilidae</taxon>
        <taxon>Drosophila</taxon>
        <taxon>Sophophora</taxon>
    </lineage>
</organism>
<protein>
    <submittedName>
        <fullName evidence="2">Kinesin-like protein CG14535</fullName>
    </submittedName>
</protein>
<dbReference type="AlphaFoldDB" id="A0A6P4FX31"/>
<accession>A0A6P4FX31</accession>